<feature type="compositionally biased region" description="Low complexity" evidence="1">
    <location>
        <begin position="44"/>
        <end position="76"/>
    </location>
</feature>
<organism evidence="2">
    <name type="scientific">Paraconexibacter sp. AEG42_29</name>
    <dbReference type="NCBI Taxonomy" id="2997339"/>
    <lineage>
        <taxon>Bacteria</taxon>
        <taxon>Bacillati</taxon>
        <taxon>Actinomycetota</taxon>
        <taxon>Thermoleophilia</taxon>
        <taxon>Solirubrobacterales</taxon>
        <taxon>Paraconexibacteraceae</taxon>
        <taxon>Paraconexibacter</taxon>
    </lineage>
</organism>
<reference evidence="2" key="1">
    <citation type="submission" date="2022-12" db="EMBL/GenBank/DDBJ databases">
        <title>Paraconexibacter alkalitolerans sp. nov. and Baekduia alba sp. nov., isolated from soil and emended description of the genera Paraconexibacter (Chun et al., 2020) and Baekduia (An et al., 2020).</title>
        <authorList>
            <person name="Vieira S."/>
            <person name="Huber K.J."/>
            <person name="Geppert A."/>
            <person name="Wolf J."/>
            <person name="Neumann-Schaal M."/>
            <person name="Muesken M."/>
            <person name="Overmann J."/>
        </authorList>
    </citation>
    <scope>NUCLEOTIDE SEQUENCE</scope>
    <source>
        <strain evidence="2">AEG42_29</strain>
    </source>
</reference>
<gene>
    <name evidence="2" type="ORF">DSM112329_02882</name>
</gene>
<dbReference type="AlphaFoldDB" id="A0AAU7AWN8"/>
<accession>A0AAU7AWN8</accession>
<evidence type="ECO:0000256" key="1">
    <source>
        <dbReference type="SAM" id="MobiDB-lite"/>
    </source>
</evidence>
<name>A0AAU7AWN8_9ACTN</name>
<evidence type="ECO:0000313" key="2">
    <source>
        <dbReference type="EMBL" id="XAY06021.1"/>
    </source>
</evidence>
<dbReference type="EMBL" id="CP114014">
    <property type="protein sequence ID" value="XAY06021.1"/>
    <property type="molecule type" value="Genomic_DNA"/>
</dbReference>
<dbReference type="KEGG" id="parq:DSM112329_02882"/>
<feature type="region of interest" description="Disordered" evidence="1">
    <location>
        <begin position="24"/>
        <end position="84"/>
    </location>
</feature>
<protein>
    <submittedName>
        <fullName evidence="2">Uncharacterized protein</fullName>
    </submittedName>
</protein>
<proteinExistence type="predicted"/>
<sequence length="432" mass="46054">MRGGAYPRTGGGCISARCAERRRDRRPQSASCRHQGQVGGGRTGTLTGARRCQGVLATTARRSSPSGSGARTPGPSDGATGKRMGAGRFEAVGAPVTRKGATVCAVRRVLSTSLYPALALLIAGAAAVSLGESREQLPAIPWALTDISADARTVTILHEDPHCGGHAGKPLVREGGAAVSIGVMYVRDAPPDATIACTSDLRVTRDRVTLSRPLGSRRLQQPAVADDDGAWRSFVGSGEPRLCRRLLRLELSAGVFRTRWGRAKLRRCRAPVLDSVLRLPIMRRAPSAADRGRSPSDLADQDVQFEVLRDDLVRGVRRPARLWVIPGPRITCVQVRGRRGEPVQQRCDQSARVGKRGLTVVSPCDGGSDGLVRVAGIVPAGVRRVQMRRHNRVVASGVVRDGVFRVAGRRPDSVTLGRVRFAIGRAIADCGP</sequence>